<evidence type="ECO:0008006" key="5">
    <source>
        <dbReference type="Google" id="ProtNLM"/>
    </source>
</evidence>
<keyword evidence="4" id="KW-1185">Reference proteome</keyword>
<evidence type="ECO:0000256" key="2">
    <source>
        <dbReference type="SAM" id="SignalP"/>
    </source>
</evidence>
<feature type="region of interest" description="Disordered" evidence="1">
    <location>
        <begin position="105"/>
        <end position="126"/>
    </location>
</feature>
<name>A0A5C2S5Y5_9APHY</name>
<keyword evidence="2" id="KW-0732">Signal</keyword>
<dbReference type="EMBL" id="ML122275">
    <property type="protein sequence ID" value="RPD58479.1"/>
    <property type="molecule type" value="Genomic_DNA"/>
</dbReference>
<feature type="signal peptide" evidence="2">
    <location>
        <begin position="1"/>
        <end position="20"/>
    </location>
</feature>
<proteinExistence type="predicted"/>
<reference evidence="3" key="1">
    <citation type="journal article" date="2018" name="Genome Biol. Evol.">
        <title>Genomics and development of Lentinus tigrinus, a white-rot wood-decaying mushroom with dimorphic fruiting bodies.</title>
        <authorList>
            <person name="Wu B."/>
            <person name="Xu Z."/>
            <person name="Knudson A."/>
            <person name="Carlson A."/>
            <person name="Chen N."/>
            <person name="Kovaka S."/>
            <person name="LaButti K."/>
            <person name="Lipzen A."/>
            <person name="Pennachio C."/>
            <person name="Riley R."/>
            <person name="Schakwitz W."/>
            <person name="Umezawa K."/>
            <person name="Ohm R.A."/>
            <person name="Grigoriev I.V."/>
            <person name="Nagy L.G."/>
            <person name="Gibbons J."/>
            <person name="Hibbett D."/>
        </authorList>
    </citation>
    <scope>NUCLEOTIDE SEQUENCE [LARGE SCALE GENOMIC DNA]</scope>
    <source>
        <strain evidence="3">ALCF2SS1-6</strain>
    </source>
</reference>
<evidence type="ECO:0000313" key="4">
    <source>
        <dbReference type="Proteomes" id="UP000313359"/>
    </source>
</evidence>
<organism evidence="3 4">
    <name type="scientific">Lentinus tigrinus ALCF2SS1-6</name>
    <dbReference type="NCBI Taxonomy" id="1328759"/>
    <lineage>
        <taxon>Eukaryota</taxon>
        <taxon>Fungi</taxon>
        <taxon>Dikarya</taxon>
        <taxon>Basidiomycota</taxon>
        <taxon>Agaricomycotina</taxon>
        <taxon>Agaricomycetes</taxon>
        <taxon>Polyporales</taxon>
        <taxon>Polyporaceae</taxon>
        <taxon>Lentinus</taxon>
    </lineage>
</organism>
<dbReference type="AlphaFoldDB" id="A0A5C2S5Y5"/>
<evidence type="ECO:0000256" key="1">
    <source>
        <dbReference type="SAM" id="MobiDB-lite"/>
    </source>
</evidence>
<evidence type="ECO:0000313" key="3">
    <source>
        <dbReference type="EMBL" id="RPD58479.1"/>
    </source>
</evidence>
<dbReference type="OrthoDB" id="2769307at2759"/>
<protein>
    <recommendedName>
        <fullName evidence="5">PEBP-like protein</fullName>
    </recommendedName>
</protein>
<sequence>MRSFVTIAASVFTLLSAVDASALSKRQTNIVPQHGTTVEPTNGTMIAPGQSFPFSYQLMNYCFCTYVPVDVYLSTSPPTAADVTRQGLVDGSYIYNFGGFVDPNNGLPPLPPNSPQPPPPSFTMPTLDVPDNTTLYLTVVETDDCPWHQGYTGFETTTVVYA</sequence>
<feature type="compositionally biased region" description="Pro residues" evidence="1">
    <location>
        <begin position="106"/>
        <end position="122"/>
    </location>
</feature>
<feature type="chain" id="PRO_5022664573" description="PEBP-like protein" evidence="2">
    <location>
        <begin position="21"/>
        <end position="162"/>
    </location>
</feature>
<dbReference type="Proteomes" id="UP000313359">
    <property type="component" value="Unassembled WGS sequence"/>
</dbReference>
<accession>A0A5C2S5Y5</accession>
<gene>
    <name evidence="3" type="ORF">L227DRAFT_564829</name>
</gene>